<dbReference type="Pfam" id="PF20431">
    <property type="entry name" value="E_motif"/>
    <property type="match status" value="1"/>
</dbReference>
<feature type="repeat" description="PPR" evidence="3">
    <location>
        <begin position="322"/>
        <end position="356"/>
    </location>
</feature>
<dbReference type="InterPro" id="IPR011990">
    <property type="entry name" value="TPR-like_helical_dom_sf"/>
</dbReference>
<dbReference type="GO" id="GO:0008270">
    <property type="term" value="F:zinc ion binding"/>
    <property type="evidence" value="ECO:0007669"/>
    <property type="project" value="InterPro"/>
</dbReference>
<dbReference type="InterPro" id="IPR046960">
    <property type="entry name" value="PPR_At4g14850-like_plant"/>
</dbReference>
<feature type="region of interest" description="Disordered" evidence="4">
    <location>
        <begin position="1"/>
        <end position="30"/>
    </location>
</feature>
<dbReference type="OrthoDB" id="727945at2759"/>
<dbReference type="AlphaFoldDB" id="A0A843U389"/>
<feature type="repeat" description="PPR" evidence="3">
    <location>
        <begin position="222"/>
        <end position="256"/>
    </location>
</feature>
<evidence type="ECO:0000256" key="1">
    <source>
        <dbReference type="ARBA" id="ARBA00006643"/>
    </source>
</evidence>
<name>A0A843U389_COLES</name>
<dbReference type="NCBIfam" id="TIGR00756">
    <property type="entry name" value="PPR"/>
    <property type="match status" value="2"/>
</dbReference>
<evidence type="ECO:0000259" key="5">
    <source>
        <dbReference type="Pfam" id="PF14432"/>
    </source>
</evidence>
<keyword evidence="7" id="KW-1185">Reference proteome</keyword>
<dbReference type="InterPro" id="IPR046848">
    <property type="entry name" value="E_motif"/>
</dbReference>
<dbReference type="GO" id="GO:0003729">
    <property type="term" value="F:mRNA binding"/>
    <property type="evidence" value="ECO:0007669"/>
    <property type="project" value="UniProtKB-ARBA"/>
</dbReference>
<organism evidence="6 7">
    <name type="scientific">Colocasia esculenta</name>
    <name type="common">Wild taro</name>
    <name type="synonym">Arum esculentum</name>
    <dbReference type="NCBI Taxonomy" id="4460"/>
    <lineage>
        <taxon>Eukaryota</taxon>
        <taxon>Viridiplantae</taxon>
        <taxon>Streptophyta</taxon>
        <taxon>Embryophyta</taxon>
        <taxon>Tracheophyta</taxon>
        <taxon>Spermatophyta</taxon>
        <taxon>Magnoliopsida</taxon>
        <taxon>Liliopsida</taxon>
        <taxon>Araceae</taxon>
        <taxon>Aroideae</taxon>
        <taxon>Colocasieae</taxon>
        <taxon>Colocasia</taxon>
    </lineage>
</organism>
<dbReference type="FunFam" id="1.25.40.10:FF:000690">
    <property type="entry name" value="Pentatricopeptide repeat-containing protein"/>
    <property type="match status" value="1"/>
</dbReference>
<dbReference type="PROSITE" id="PS51375">
    <property type="entry name" value="PPR"/>
    <property type="match status" value="3"/>
</dbReference>
<evidence type="ECO:0000256" key="2">
    <source>
        <dbReference type="ARBA" id="ARBA00022737"/>
    </source>
</evidence>
<dbReference type="Gene3D" id="1.25.40.10">
    <property type="entry name" value="Tetratricopeptide repeat domain"/>
    <property type="match status" value="3"/>
</dbReference>
<dbReference type="PANTHER" id="PTHR47926">
    <property type="entry name" value="PENTATRICOPEPTIDE REPEAT-CONTAINING PROTEIN"/>
    <property type="match status" value="1"/>
</dbReference>
<accession>A0A843U389</accession>
<dbReference type="EMBL" id="NMUH01000472">
    <property type="protein sequence ID" value="MQL79702.1"/>
    <property type="molecule type" value="Genomic_DNA"/>
</dbReference>
<evidence type="ECO:0000313" key="7">
    <source>
        <dbReference type="Proteomes" id="UP000652761"/>
    </source>
</evidence>
<feature type="domain" description="DYW" evidence="5">
    <location>
        <begin position="566"/>
        <end position="626"/>
    </location>
</feature>
<dbReference type="Pfam" id="PF13041">
    <property type="entry name" value="PPR_2"/>
    <property type="match status" value="2"/>
</dbReference>
<proteinExistence type="inferred from homology"/>
<dbReference type="GO" id="GO:0009451">
    <property type="term" value="P:RNA modification"/>
    <property type="evidence" value="ECO:0007669"/>
    <property type="project" value="InterPro"/>
</dbReference>
<dbReference type="InterPro" id="IPR002885">
    <property type="entry name" value="PPR_rpt"/>
</dbReference>
<evidence type="ECO:0000256" key="4">
    <source>
        <dbReference type="SAM" id="MobiDB-lite"/>
    </source>
</evidence>
<evidence type="ECO:0000313" key="6">
    <source>
        <dbReference type="EMBL" id="MQL79702.1"/>
    </source>
</evidence>
<comment type="similarity">
    <text evidence="1">Belongs to the PPR family. PCMP-H subfamily.</text>
</comment>
<dbReference type="FunFam" id="1.25.40.10:FF:000344">
    <property type="entry name" value="Pentatricopeptide repeat-containing protein"/>
    <property type="match status" value="1"/>
</dbReference>
<dbReference type="PANTHER" id="PTHR47926:SF391">
    <property type="entry name" value="TETRATRICOPEPTIDE-LIKE HELICAL DOMAIN SUPERFAMILY"/>
    <property type="match status" value="1"/>
</dbReference>
<gene>
    <name evidence="6" type="ORF">Taro_012159</name>
</gene>
<dbReference type="Pfam" id="PF14432">
    <property type="entry name" value="DYW_deaminase"/>
    <property type="match status" value="1"/>
</dbReference>
<feature type="compositionally biased region" description="Polar residues" evidence="4">
    <location>
        <begin position="1"/>
        <end position="25"/>
    </location>
</feature>
<keyword evidence="2" id="KW-0677">Repeat</keyword>
<sequence length="674" mass="73440">MYLPKTSKSSGSGTLFESTSPSAHQPSMPASAATSGLAQVLVSVLKIRRPSHRRLRKAHAIAVVSGLLGDPHVAISLLLCAATTSAADGASSSCIKSYPRVLLLSSVHHCRRHPDSVHYWNSLVRTSSAGPDAADSLRLYSAMLALSAARPDAHTFSFLLRACELASPVGGASRHVASTHAAIFRTGFVSDVVVGTNLFRAYVAAGIVADARNLFDEMTHRDLVAWNAMLACYCRVGLHGEALGLYGEMTNSGVGLDEFTAVALLSSCAHVGALDLGMGLHQFVEENRLLNLFVANALIDMYAKCGRLDAAQRVFDGMSQRDVFTWNSMIAGLGIHGRGDEAGLIFGQMLAAGFQPNAISFLGLLLGCSHQGLVEQGQSYFQMMSSQFGLRPDIKHYGCLVDMLGRAGELKKALDAIRCSPWADNPVLWRTLLSACKIHGDVQMGELAMDSLVRMGAHHAGDCSLLATVYAKMGDKEGMARMRKMVKDHGIKTTPGWSWIEVVGGVRKFVVGDTSHKDTLEIYRKLKEVVQQAALMGYNAPEERHIVSGVAGMEEDWWEREGGGYHSEKLAIAFGLARMPEGTTLRIVKNLRVCRDCHTFTKFVSKVYGREVVVRDRLRFHHFRDECLNVSEYSKFLVMYPPEIPSEIGLMHNALPFMKVKLSRSLSLLVGMGL</sequence>
<comment type="caution">
    <text evidence="6">The sequence shown here is derived from an EMBL/GenBank/DDBJ whole genome shotgun (WGS) entry which is preliminary data.</text>
</comment>
<dbReference type="Proteomes" id="UP000652761">
    <property type="component" value="Unassembled WGS sequence"/>
</dbReference>
<protein>
    <recommendedName>
        <fullName evidence="5">DYW domain-containing protein</fullName>
    </recommendedName>
</protein>
<evidence type="ECO:0000256" key="3">
    <source>
        <dbReference type="PROSITE-ProRule" id="PRU00708"/>
    </source>
</evidence>
<reference evidence="6" key="1">
    <citation type="submission" date="2017-07" db="EMBL/GenBank/DDBJ databases">
        <title>Taro Niue Genome Assembly and Annotation.</title>
        <authorList>
            <person name="Atibalentja N."/>
            <person name="Keating K."/>
            <person name="Fields C.J."/>
        </authorList>
    </citation>
    <scope>NUCLEOTIDE SEQUENCE</scope>
    <source>
        <strain evidence="6">Niue_2</strain>
        <tissue evidence="6">Leaf</tissue>
    </source>
</reference>
<dbReference type="InterPro" id="IPR032867">
    <property type="entry name" value="DYW_dom"/>
</dbReference>
<feature type="repeat" description="PPR" evidence="3">
    <location>
        <begin position="291"/>
        <end position="321"/>
    </location>
</feature>